<dbReference type="InterPro" id="IPR043502">
    <property type="entry name" value="DNA/RNA_pol_sf"/>
</dbReference>
<dbReference type="PANTHER" id="PTHR37984:SF8">
    <property type="entry name" value="CCHC-TYPE DOMAIN-CONTAINING PROTEIN"/>
    <property type="match status" value="1"/>
</dbReference>
<evidence type="ECO:0000313" key="3">
    <source>
        <dbReference type="RefSeq" id="XP_014673998.1"/>
    </source>
</evidence>
<dbReference type="CDD" id="cd01647">
    <property type="entry name" value="RT_LTR"/>
    <property type="match status" value="1"/>
</dbReference>
<protein>
    <submittedName>
        <fullName evidence="3">Uncharacterized protein LOC106814214</fullName>
    </submittedName>
</protein>
<accession>A0ABM1EP77</accession>
<dbReference type="SUPFAM" id="SSF56672">
    <property type="entry name" value="DNA/RNA polymerases"/>
    <property type="match status" value="1"/>
</dbReference>
<dbReference type="InterPro" id="IPR043128">
    <property type="entry name" value="Rev_trsase/Diguanyl_cyclase"/>
</dbReference>
<organism evidence="2 3">
    <name type="scientific">Priapulus caudatus</name>
    <name type="common">Priapulid worm</name>
    <dbReference type="NCBI Taxonomy" id="37621"/>
    <lineage>
        <taxon>Eukaryota</taxon>
        <taxon>Metazoa</taxon>
        <taxon>Ecdysozoa</taxon>
        <taxon>Scalidophora</taxon>
        <taxon>Priapulida</taxon>
        <taxon>Priapulimorpha</taxon>
        <taxon>Priapulimorphida</taxon>
        <taxon>Priapulidae</taxon>
        <taxon>Priapulus</taxon>
    </lineage>
</organism>
<dbReference type="Gene3D" id="3.10.10.10">
    <property type="entry name" value="HIV Type 1 Reverse Transcriptase, subunit A, domain 1"/>
    <property type="match status" value="1"/>
</dbReference>
<reference evidence="3" key="1">
    <citation type="submission" date="2025-08" db="UniProtKB">
        <authorList>
            <consortium name="RefSeq"/>
        </authorList>
    </citation>
    <scope>IDENTIFICATION</scope>
</reference>
<dbReference type="RefSeq" id="XP_014673998.1">
    <property type="nucleotide sequence ID" value="XM_014818512.1"/>
</dbReference>
<dbReference type="SUPFAM" id="SSF50630">
    <property type="entry name" value="Acid proteases"/>
    <property type="match status" value="1"/>
</dbReference>
<dbReference type="InterPro" id="IPR000477">
    <property type="entry name" value="RT_dom"/>
</dbReference>
<evidence type="ECO:0000259" key="1">
    <source>
        <dbReference type="Pfam" id="PF00078"/>
    </source>
</evidence>
<name>A0ABM1EP77_PRICU</name>
<sequence>MGDVRAPIMDCSRLDRTASYKLFKQSVGFKSAGENMQFRSARRLTLKHKEVRDRGFGKKQKKRGKFCEKGHIYEREKCPAYGKKCRKCNGDNHFQSQCDALRKSAKPKSRYKSKRKNVYSLYRGDSDSDDYWTVRTVGRRGERKVFARMLVNGAAVRFQLDSGATCNIVPAEVLSQQQLVSIDKTQQRVLTTYDGSTIQPLGECWVKMINHRNDARYKVACVVLQENCVPILGVSAAQQMQLLEIRHENIMNVETHEGPKVVLTKEVLMEEFKDVFEGTGRLSGSLHLEIDTSVPPVVHPPRRVPIALKEALRVELEDMKKSIIAKVTTPTDWVSSLVVVKKSNGKLRICLDPKDLNKVLKRSHYLLPTVEDVLPNMSGVKVFSLFDAKNGFWHVAMDEDSSYLTTFHTPFGRYRWKNINDGRTRHLKACQA</sequence>
<dbReference type="InterPro" id="IPR050951">
    <property type="entry name" value="Retrovirus_Pol_polyprotein"/>
</dbReference>
<dbReference type="CDD" id="cd05481">
    <property type="entry name" value="retropepsin_like_LTR_1"/>
    <property type="match status" value="1"/>
</dbReference>
<dbReference type="Pfam" id="PF00078">
    <property type="entry name" value="RVT_1"/>
    <property type="match status" value="1"/>
</dbReference>
<dbReference type="Proteomes" id="UP000695022">
    <property type="component" value="Unplaced"/>
</dbReference>
<dbReference type="InterPro" id="IPR021109">
    <property type="entry name" value="Peptidase_aspartic_dom_sf"/>
</dbReference>
<dbReference type="Gene3D" id="2.40.70.10">
    <property type="entry name" value="Acid Proteases"/>
    <property type="match status" value="1"/>
</dbReference>
<gene>
    <name evidence="3" type="primary">LOC106814214</name>
</gene>
<proteinExistence type="predicted"/>
<dbReference type="PANTHER" id="PTHR37984">
    <property type="entry name" value="PROTEIN CBG26694"/>
    <property type="match status" value="1"/>
</dbReference>
<evidence type="ECO:0000313" key="2">
    <source>
        <dbReference type="Proteomes" id="UP000695022"/>
    </source>
</evidence>
<keyword evidence="2" id="KW-1185">Reference proteome</keyword>
<dbReference type="Gene3D" id="3.30.70.270">
    <property type="match status" value="1"/>
</dbReference>
<dbReference type="GeneID" id="106814214"/>
<feature type="domain" description="Reverse transcriptase" evidence="1">
    <location>
        <begin position="341"/>
        <end position="418"/>
    </location>
</feature>